<proteinExistence type="predicted"/>
<dbReference type="AlphaFoldDB" id="A0A0B5D7G2"/>
<accession>A0A0B5D7G2</accession>
<dbReference type="Proteomes" id="UP000031524">
    <property type="component" value="Chromosome"/>
</dbReference>
<gene>
    <name evidence="2" type="ORF">B842_01925</name>
</gene>
<evidence type="ECO:0000313" key="2">
    <source>
        <dbReference type="EMBL" id="AJE32238.1"/>
    </source>
</evidence>
<dbReference type="RefSeq" id="WP_040084880.1">
    <property type="nucleotide sequence ID" value="NZ_BCSU01000004.1"/>
</dbReference>
<protein>
    <submittedName>
        <fullName evidence="2">Uncharacterized protein</fullName>
    </submittedName>
</protein>
<dbReference type="HOGENOM" id="CLU_2315526_0_0_11"/>
<keyword evidence="1" id="KW-0472">Membrane</keyword>
<feature type="transmembrane region" description="Helical" evidence="1">
    <location>
        <begin position="42"/>
        <end position="60"/>
    </location>
</feature>
<keyword evidence="1" id="KW-1133">Transmembrane helix</keyword>
<evidence type="ECO:0000256" key="1">
    <source>
        <dbReference type="SAM" id="Phobius"/>
    </source>
</evidence>
<organism evidence="2 3">
    <name type="scientific">Corynebacterium humireducens NBRC 106098 = DSM 45392</name>
    <dbReference type="NCBI Taxonomy" id="1223515"/>
    <lineage>
        <taxon>Bacteria</taxon>
        <taxon>Bacillati</taxon>
        <taxon>Actinomycetota</taxon>
        <taxon>Actinomycetes</taxon>
        <taxon>Mycobacteriales</taxon>
        <taxon>Corynebacteriaceae</taxon>
        <taxon>Corynebacterium</taxon>
    </lineage>
</organism>
<name>A0A0B5D7G2_9CORY</name>
<dbReference type="KEGG" id="chm:B842_01925"/>
<sequence length="99" mass="11194">MRLDAFRRPSFGPLAWTLVALQWAFSYVIWTVPHEWGQTMYTSYYVVLVPVLIFATLVALAQRRWILGIVALVAIAAPFLVLLLGFAIFGFSHPQPVTD</sequence>
<keyword evidence="1" id="KW-0812">Transmembrane</keyword>
<keyword evidence="3" id="KW-1185">Reference proteome</keyword>
<reference evidence="2 3" key="1">
    <citation type="submission" date="2013-04" db="EMBL/GenBank/DDBJ databases">
        <title>Complete genome sequence of Corynebacterium humireducens DSM 45392(T), isolated from a wastewater-fed microbial fuel cell.</title>
        <authorList>
            <person name="Ruckert C."/>
            <person name="Albersmeier A."/>
            <person name="Kalinowski J."/>
        </authorList>
    </citation>
    <scope>NUCLEOTIDE SEQUENCE [LARGE SCALE GENOMIC DNA]</scope>
    <source>
        <strain evidence="3">MFC-5</strain>
    </source>
</reference>
<evidence type="ECO:0000313" key="3">
    <source>
        <dbReference type="Proteomes" id="UP000031524"/>
    </source>
</evidence>
<feature type="transmembrane region" description="Helical" evidence="1">
    <location>
        <begin position="67"/>
        <end position="91"/>
    </location>
</feature>
<feature type="transmembrane region" description="Helical" evidence="1">
    <location>
        <begin position="12"/>
        <end position="30"/>
    </location>
</feature>
<dbReference type="EMBL" id="CP005286">
    <property type="protein sequence ID" value="AJE32238.1"/>
    <property type="molecule type" value="Genomic_DNA"/>
</dbReference>
<dbReference type="STRING" id="1223515.B842_01925"/>